<dbReference type="Proteomes" id="UP000053257">
    <property type="component" value="Unassembled WGS sequence"/>
</dbReference>
<dbReference type="Pfam" id="PF12937">
    <property type="entry name" value="F-box-like"/>
    <property type="match status" value="1"/>
</dbReference>
<gene>
    <name evidence="3" type="ORF">PHLGIDRAFT_36379</name>
</gene>
<dbReference type="InterPro" id="IPR001810">
    <property type="entry name" value="F-box_dom"/>
</dbReference>
<evidence type="ECO:0000256" key="1">
    <source>
        <dbReference type="SAM" id="MobiDB-lite"/>
    </source>
</evidence>
<dbReference type="STRING" id="745531.A0A0C3RVV7"/>
<evidence type="ECO:0000259" key="2">
    <source>
        <dbReference type="Pfam" id="PF12937"/>
    </source>
</evidence>
<dbReference type="OrthoDB" id="3264373at2759"/>
<dbReference type="EMBL" id="KN840540">
    <property type="protein sequence ID" value="KIP05546.1"/>
    <property type="molecule type" value="Genomic_DNA"/>
</dbReference>
<feature type="domain" description="F-box" evidence="2">
    <location>
        <begin position="119"/>
        <end position="173"/>
    </location>
</feature>
<dbReference type="HOGENOM" id="CLU_024199_2_2_1"/>
<feature type="compositionally biased region" description="Acidic residues" evidence="1">
    <location>
        <begin position="634"/>
        <end position="655"/>
    </location>
</feature>
<dbReference type="Gene3D" id="3.80.10.10">
    <property type="entry name" value="Ribonuclease Inhibitor"/>
    <property type="match status" value="1"/>
</dbReference>
<evidence type="ECO:0000313" key="4">
    <source>
        <dbReference type="Proteomes" id="UP000053257"/>
    </source>
</evidence>
<evidence type="ECO:0000313" key="3">
    <source>
        <dbReference type="EMBL" id="KIP05546.1"/>
    </source>
</evidence>
<reference evidence="3 4" key="1">
    <citation type="journal article" date="2014" name="PLoS Genet.">
        <title>Analysis of the Phlebiopsis gigantea genome, transcriptome and secretome provides insight into its pioneer colonization strategies of wood.</title>
        <authorList>
            <person name="Hori C."/>
            <person name="Ishida T."/>
            <person name="Igarashi K."/>
            <person name="Samejima M."/>
            <person name="Suzuki H."/>
            <person name="Master E."/>
            <person name="Ferreira P."/>
            <person name="Ruiz-Duenas F.J."/>
            <person name="Held B."/>
            <person name="Canessa P."/>
            <person name="Larrondo L.F."/>
            <person name="Schmoll M."/>
            <person name="Druzhinina I.S."/>
            <person name="Kubicek C.P."/>
            <person name="Gaskell J.A."/>
            <person name="Kersten P."/>
            <person name="St John F."/>
            <person name="Glasner J."/>
            <person name="Sabat G."/>
            <person name="Splinter BonDurant S."/>
            <person name="Syed K."/>
            <person name="Yadav J."/>
            <person name="Mgbeahuruike A.C."/>
            <person name="Kovalchuk A."/>
            <person name="Asiegbu F.O."/>
            <person name="Lackner G."/>
            <person name="Hoffmeister D."/>
            <person name="Rencoret J."/>
            <person name="Gutierrez A."/>
            <person name="Sun H."/>
            <person name="Lindquist E."/>
            <person name="Barry K."/>
            <person name="Riley R."/>
            <person name="Grigoriev I.V."/>
            <person name="Henrissat B."/>
            <person name="Kues U."/>
            <person name="Berka R.M."/>
            <person name="Martinez A.T."/>
            <person name="Covert S.F."/>
            <person name="Blanchette R.A."/>
            <person name="Cullen D."/>
        </authorList>
    </citation>
    <scope>NUCLEOTIDE SEQUENCE [LARGE SCALE GENOMIC DNA]</scope>
    <source>
        <strain evidence="3 4">11061_1 CR5-6</strain>
    </source>
</reference>
<dbReference type="InterPro" id="IPR036047">
    <property type="entry name" value="F-box-like_dom_sf"/>
</dbReference>
<protein>
    <recommendedName>
        <fullName evidence="2">F-box domain-containing protein</fullName>
    </recommendedName>
</protein>
<keyword evidence="4" id="KW-1185">Reference proteome</keyword>
<sequence>MSMSLGPIVHRCTPFAIPESSGFRRDSSPRYTTGPRTLSGTCLRPPSPFLWRIALRLRERSTVMDTAENADSTECATRQAPDCALTERERARQALQAEIDVHRQQIIRKMRRMNGLLTINCLPPELLAEIFRVWIDATKNLPYLSHRWIKIAHVCHLWREVALSSPRLWSDLTIGTIDWTREMLARSKQAPLSILLSSLYSHPWSPEAFRLVLGELSRIEKFEICGVDLIARQLVLCPSAPLLHSLIFTGLERPLYNPGNYTTRDRTVATAFEAVDLPKLSYLELKESHVSWSSPLFKPALTRLLFHESGTRYPDTDFAQVLRVLESMPLLQTLDLAGVLPILPDDESPLPVLDHYISLPALQTLAIAGRAKSCAFLLQHLKASVTSLYADCRNMNPADAKILAPAIAAKLRRPWSTNSTVPLRLMHFTDSYIVAWDEMYPLETLVRMYSLGLPEPKPRLKLFAPGIVVEAMLEVLAALPLAEMRLCVIGGERYDSYSRVWPKLFESIHHVAELAIYESSNHALVKTLQQPTPVSAGQRLGRRRKQKKTELLLPRLKVLSLNFVRFRDYVYETEENSLFASYKKMLKTRQTTRHQIEKLVIRNAINLNSGDCGSLKPMVKEVEWDKLEDWSDGDHDDDDDDEEDYSDEDDYDFPLEYDDVEIEDFWS</sequence>
<name>A0A0C3RVV7_PHLG1</name>
<dbReference type="AlphaFoldDB" id="A0A0C3RVV7"/>
<dbReference type="SUPFAM" id="SSF81383">
    <property type="entry name" value="F-box domain"/>
    <property type="match status" value="1"/>
</dbReference>
<proteinExistence type="predicted"/>
<dbReference type="InterPro" id="IPR032675">
    <property type="entry name" value="LRR_dom_sf"/>
</dbReference>
<feature type="region of interest" description="Disordered" evidence="1">
    <location>
        <begin position="627"/>
        <end position="655"/>
    </location>
</feature>
<accession>A0A0C3RVV7</accession>
<organism evidence="3 4">
    <name type="scientific">Phlebiopsis gigantea (strain 11061_1 CR5-6)</name>
    <name type="common">White-rot fungus</name>
    <name type="synonym">Peniophora gigantea</name>
    <dbReference type="NCBI Taxonomy" id="745531"/>
    <lineage>
        <taxon>Eukaryota</taxon>
        <taxon>Fungi</taxon>
        <taxon>Dikarya</taxon>
        <taxon>Basidiomycota</taxon>
        <taxon>Agaricomycotina</taxon>
        <taxon>Agaricomycetes</taxon>
        <taxon>Polyporales</taxon>
        <taxon>Phanerochaetaceae</taxon>
        <taxon>Phlebiopsis</taxon>
    </lineage>
</organism>